<dbReference type="PANTHER" id="PTHR34989:SF1">
    <property type="entry name" value="PROTEIN HDED"/>
    <property type="match status" value="1"/>
</dbReference>
<keyword evidence="1" id="KW-0812">Transmembrane</keyword>
<evidence type="ECO:0000313" key="10">
    <source>
        <dbReference type="Proteomes" id="UP000510862"/>
    </source>
</evidence>
<dbReference type="Proteomes" id="UP001206878">
    <property type="component" value="Unassembled WGS sequence"/>
</dbReference>
<dbReference type="RefSeq" id="WP_000965682.1">
    <property type="nucleotide sequence ID" value="NZ_ADKG01000013.1"/>
</dbReference>
<sequence length="191" mass="21031">MLYIDKATILKFDLEMLKKHRRAIQFIAVLLFIVGLLCISFPFVSGDILSTVVGVLLICSGIALIVGLFSNRSHNFWPVLSGFLVAIAYLLIGYFFIRAPELGIFAIAAFIAGLFCVAGVIRLMSWYRQRSMKGSWLQLVIGVLDIVIAWIFLGATPMVSVTLVSTLVGIELIFSAASLFSFASLFVKNNN</sequence>
<dbReference type="Proteomes" id="UP000254454">
    <property type="component" value="Unassembled WGS sequence"/>
</dbReference>
<evidence type="ECO:0000313" key="2">
    <source>
        <dbReference type="EMBL" id="MBA7897347.1"/>
    </source>
</evidence>
<reference evidence="8 9" key="1">
    <citation type="submission" date="2018-06" db="EMBL/GenBank/DDBJ databases">
        <title>Recombination Drives Gene Content and Phenotype Evolution in Wild Type E. coli Strains.</title>
        <authorList>
            <person name="Field C.M."/>
            <person name="Silander O.K."/>
            <person name="Van Nimwegen E."/>
        </authorList>
    </citation>
    <scope>NUCLEOTIDE SEQUENCE [LARGE SCALE GENOMIC DNA]</scope>
    <source>
        <strain evidence="8 9">SC344</strain>
    </source>
</reference>
<evidence type="ECO:0000313" key="13">
    <source>
        <dbReference type="Proteomes" id="UP000518474"/>
    </source>
</evidence>
<keyword evidence="1" id="KW-0472">Membrane</keyword>
<dbReference type="EMBL" id="JAHCRT010000005">
    <property type="protein sequence ID" value="MDQ9293707.1"/>
    <property type="molecule type" value="Genomic_DNA"/>
</dbReference>
<keyword evidence="1" id="KW-1133">Transmembrane helix</keyword>
<evidence type="ECO:0000313" key="12">
    <source>
        <dbReference type="Proteomes" id="UP000512146"/>
    </source>
</evidence>
<feature type="transmembrane region" description="Helical" evidence="1">
    <location>
        <begin position="23"/>
        <end position="42"/>
    </location>
</feature>
<gene>
    <name evidence="2" type="primary">hdeD</name>
    <name evidence="8" type="ORF">C4A13_00555</name>
    <name evidence="5" type="ORF">HV018_20420</name>
    <name evidence="2" type="ORF">HV245_03950</name>
    <name evidence="7" type="ORF">HV276_21675</name>
    <name evidence="6" type="ORF">HV284_16220</name>
    <name evidence="4" type="ORF">KJE03_09475</name>
    <name evidence="3" type="ORF">NVV43_07495</name>
</gene>
<evidence type="ECO:0000256" key="1">
    <source>
        <dbReference type="SAM" id="Phobius"/>
    </source>
</evidence>
<dbReference type="Pfam" id="PF03729">
    <property type="entry name" value="DUF308"/>
    <property type="match status" value="1"/>
</dbReference>
<accession>A0A370V1Z9</accession>
<feature type="transmembrane region" description="Helical" evidence="1">
    <location>
        <begin position="136"/>
        <end position="155"/>
    </location>
</feature>
<dbReference type="Proteomes" id="UP001235723">
    <property type="component" value="Unassembled WGS sequence"/>
</dbReference>
<dbReference type="Proteomes" id="UP000512115">
    <property type="component" value="Chromosome"/>
</dbReference>
<dbReference type="EMBL" id="CP056159">
    <property type="protein sequence ID" value="QLV02487.1"/>
    <property type="molecule type" value="Genomic_DNA"/>
</dbReference>
<evidence type="ECO:0000313" key="11">
    <source>
        <dbReference type="Proteomes" id="UP000512115"/>
    </source>
</evidence>
<evidence type="ECO:0000313" key="3">
    <source>
        <dbReference type="EMBL" id="MCR6675449.1"/>
    </source>
</evidence>
<dbReference type="KEGG" id="ema:C1192_15510"/>
<proteinExistence type="predicted"/>
<dbReference type="EMBL" id="QONO01000240">
    <property type="protein sequence ID" value="RDR22152.1"/>
    <property type="molecule type" value="Genomic_DNA"/>
</dbReference>
<reference evidence="4 14" key="3">
    <citation type="submission" date="2021-05" db="EMBL/GenBank/DDBJ databases">
        <title>Genome sequence of E. marmotae isolates.</title>
        <authorList>
            <person name="Binsker U."/>
            <person name="Hammerl J.A."/>
        </authorList>
    </citation>
    <scope>NUCLEOTIDE SEQUENCE [LARGE SCALE GENOMIC DNA]</scope>
    <source>
        <strain evidence="4 14">21-MO00586</strain>
    </source>
</reference>
<dbReference type="AlphaFoldDB" id="A0A2B7LTE2"/>
<evidence type="ECO:0000313" key="9">
    <source>
        <dbReference type="Proteomes" id="UP000254454"/>
    </source>
</evidence>
<reference evidence="3" key="4">
    <citation type="submission" date="2022-07" db="EMBL/GenBank/DDBJ databases">
        <title>Diversity of ethanolamine utilization by human commensal Escherichia coli.</title>
        <authorList>
            <person name="Jubelin G."/>
        </authorList>
    </citation>
    <scope>NUCLEOTIDE SEQUENCE</scope>
    <source>
        <strain evidence="3">S1</strain>
    </source>
</reference>
<dbReference type="Proteomes" id="UP000512146">
    <property type="component" value="Chromosome"/>
</dbReference>
<evidence type="ECO:0000313" key="7">
    <source>
        <dbReference type="EMBL" id="QLX32176.1"/>
    </source>
</evidence>
<dbReference type="GO" id="GO:0005886">
    <property type="term" value="C:plasma membrane"/>
    <property type="evidence" value="ECO:0007669"/>
    <property type="project" value="TreeGrafter"/>
</dbReference>
<dbReference type="GeneID" id="86948372"/>
<evidence type="ECO:0000313" key="6">
    <source>
        <dbReference type="EMBL" id="QLV02487.1"/>
    </source>
</evidence>
<dbReference type="NCBIfam" id="NF007577">
    <property type="entry name" value="PRK10209.1"/>
    <property type="match status" value="1"/>
</dbReference>
<dbReference type="EMBL" id="CP056165">
    <property type="protein sequence ID" value="QLX32176.1"/>
    <property type="molecule type" value="Genomic_DNA"/>
</dbReference>
<dbReference type="EMBL" id="JABXPT010000002">
    <property type="protein sequence ID" value="MBA7897347.1"/>
    <property type="molecule type" value="Genomic_DNA"/>
</dbReference>
<evidence type="ECO:0000313" key="8">
    <source>
        <dbReference type="EMBL" id="RDR22152.1"/>
    </source>
</evidence>
<dbReference type="Proteomes" id="UP000518474">
    <property type="component" value="Unassembled WGS sequence"/>
</dbReference>
<protein>
    <submittedName>
        <fullName evidence="8">Acid-resistance membrane protein</fullName>
    </submittedName>
    <submittedName>
        <fullName evidence="2">Acid-resistance protein HdeD</fullName>
    </submittedName>
</protein>
<dbReference type="InterPro" id="IPR005325">
    <property type="entry name" value="DUF308_memb"/>
</dbReference>
<reference evidence="10 11" key="2">
    <citation type="submission" date="2020-06" db="EMBL/GenBank/DDBJ databases">
        <title>REHAB project genomes.</title>
        <authorList>
            <person name="Shaw L.P."/>
        </authorList>
    </citation>
    <scope>NUCLEOTIDE SEQUENCE [LARGE SCALE GENOMIC DNA]</scope>
    <source>
        <strain evidence="5 10">RHB42-C09</strain>
        <strain evidence="2 13">RHBSTW-00604</strain>
        <strain evidence="7 12">RHBSTW-00777</strain>
        <strain evidence="6 11">RHBSTW-00814</strain>
    </source>
</reference>
<feature type="transmembrane region" description="Helical" evidence="1">
    <location>
        <begin position="103"/>
        <end position="124"/>
    </location>
</feature>
<feature type="transmembrane region" description="Helical" evidence="1">
    <location>
        <begin position="48"/>
        <end position="69"/>
    </location>
</feature>
<dbReference type="EMBL" id="CP058207">
    <property type="protein sequence ID" value="QLP28885.1"/>
    <property type="molecule type" value="Genomic_DNA"/>
</dbReference>
<feature type="transmembrane region" description="Helical" evidence="1">
    <location>
        <begin position="161"/>
        <end position="187"/>
    </location>
</feature>
<dbReference type="PANTHER" id="PTHR34989">
    <property type="entry name" value="PROTEIN HDED"/>
    <property type="match status" value="1"/>
</dbReference>
<dbReference type="EMBL" id="JANPXH010000005">
    <property type="protein sequence ID" value="MCR6675449.1"/>
    <property type="molecule type" value="Genomic_DNA"/>
</dbReference>
<feature type="transmembrane region" description="Helical" evidence="1">
    <location>
        <begin position="76"/>
        <end position="97"/>
    </location>
</feature>
<name>A0A2B7LTE2_9ESCH</name>
<dbReference type="InterPro" id="IPR052712">
    <property type="entry name" value="Acid_resist_chaperone_HdeD"/>
</dbReference>
<evidence type="ECO:0000313" key="5">
    <source>
        <dbReference type="EMBL" id="QLP28885.1"/>
    </source>
</evidence>
<keyword evidence="14" id="KW-1185">Reference proteome</keyword>
<accession>A0A2B7LTE2</accession>
<organism evidence="8 9">
    <name type="scientific">Escherichia marmotae</name>
    <dbReference type="NCBI Taxonomy" id="1499973"/>
    <lineage>
        <taxon>Bacteria</taxon>
        <taxon>Pseudomonadati</taxon>
        <taxon>Pseudomonadota</taxon>
        <taxon>Gammaproteobacteria</taxon>
        <taxon>Enterobacterales</taxon>
        <taxon>Enterobacteriaceae</taxon>
        <taxon>Escherichia</taxon>
    </lineage>
</organism>
<evidence type="ECO:0000313" key="4">
    <source>
        <dbReference type="EMBL" id="MDQ9293707.1"/>
    </source>
</evidence>
<dbReference type="Proteomes" id="UP000510862">
    <property type="component" value="Chromosome"/>
</dbReference>
<evidence type="ECO:0000313" key="14">
    <source>
        <dbReference type="Proteomes" id="UP001235723"/>
    </source>
</evidence>